<dbReference type="SUPFAM" id="SSF47473">
    <property type="entry name" value="EF-hand"/>
    <property type="match status" value="1"/>
</dbReference>
<gene>
    <name evidence="4" type="ORF">ZIOFF_050217</name>
</gene>
<sequence length="491" mass="54677">MSRDPLVVGNVIGEVLDHFVQTVTFRVMYNNKEITNGSELKPSAVAKEPRVQIRGQDMRTLYTLVMVDPDAPSPSNPTKREHLHWLVTDIPETTNASFGELIRIYIFIAITMKSCMMNQEGYDNENLSTLECFPCFILPGNEIVCYESPQPTAGIHRFVFVLFRQSIRQTVDAPGWRQNFNTRDFSQFYNLGDPVAAMFFNCQRENGCGGRSSSPPGVISAAHLYPSSVNANRRIHPQSMNAITGALSSSRACAWGRRRCRKQSTGFKVSIESPPQYHTFNSTMELVPIPFLTFIVRISLLCQHFYALLRLLLPSSWQPPKPPSLSSTAIATKREASAVTPPSELTRVFEMFDRDGDGRISKQELCDSLENLGIYIADAELAAVIERVDADGNGCVDAEEFAALYQTVMEGEAEEAEMREAFEVFDQDGDGFIAVEELRDVLGSLGVAQGRTEEACRRMIGKVDVDGDGRVSFVEFKQMMKRGGIAVAMNS</sequence>
<dbReference type="PROSITE" id="PS50222">
    <property type="entry name" value="EF_HAND_2"/>
    <property type="match status" value="4"/>
</dbReference>
<dbReference type="GO" id="GO:0005509">
    <property type="term" value="F:calcium ion binding"/>
    <property type="evidence" value="ECO:0007669"/>
    <property type="project" value="InterPro"/>
</dbReference>
<dbReference type="PANTHER" id="PTHR11362">
    <property type="entry name" value="PHOSPHATIDYLETHANOLAMINE-BINDING PROTEIN"/>
    <property type="match status" value="1"/>
</dbReference>
<feature type="domain" description="EF-hand" evidence="3">
    <location>
        <begin position="451"/>
        <end position="486"/>
    </location>
</feature>
<dbReference type="PROSITE" id="PS01220">
    <property type="entry name" value="PBP"/>
    <property type="match status" value="1"/>
</dbReference>
<reference evidence="4 5" key="1">
    <citation type="submission" date="2020-08" db="EMBL/GenBank/DDBJ databases">
        <title>Plant Genome Project.</title>
        <authorList>
            <person name="Zhang R.-G."/>
        </authorList>
    </citation>
    <scope>NUCLEOTIDE SEQUENCE [LARGE SCALE GENOMIC DNA]</scope>
    <source>
        <tissue evidence="4">Rhizome</tissue>
    </source>
</reference>
<keyword evidence="2" id="KW-0106">Calcium</keyword>
<dbReference type="Pfam" id="PF13499">
    <property type="entry name" value="EF-hand_7"/>
    <property type="match status" value="2"/>
</dbReference>
<keyword evidence="5" id="KW-1185">Reference proteome</keyword>
<dbReference type="InterPro" id="IPR036610">
    <property type="entry name" value="PEBP-like_sf"/>
</dbReference>
<dbReference type="Gene3D" id="1.10.238.10">
    <property type="entry name" value="EF-hand"/>
    <property type="match status" value="2"/>
</dbReference>
<evidence type="ECO:0000259" key="3">
    <source>
        <dbReference type="PROSITE" id="PS50222"/>
    </source>
</evidence>
<dbReference type="InterPro" id="IPR011992">
    <property type="entry name" value="EF-hand-dom_pair"/>
</dbReference>
<dbReference type="InterPro" id="IPR018247">
    <property type="entry name" value="EF_Hand_1_Ca_BS"/>
</dbReference>
<name>A0A8J5KQC0_ZINOF</name>
<organism evidence="4 5">
    <name type="scientific">Zingiber officinale</name>
    <name type="common">Ginger</name>
    <name type="synonym">Amomum zingiber</name>
    <dbReference type="NCBI Taxonomy" id="94328"/>
    <lineage>
        <taxon>Eukaryota</taxon>
        <taxon>Viridiplantae</taxon>
        <taxon>Streptophyta</taxon>
        <taxon>Embryophyta</taxon>
        <taxon>Tracheophyta</taxon>
        <taxon>Spermatophyta</taxon>
        <taxon>Magnoliopsida</taxon>
        <taxon>Liliopsida</taxon>
        <taxon>Zingiberales</taxon>
        <taxon>Zingiberaceae</taxon>
        <taxon>Zingiber</taxon>
    </lineage>
</organism>
<dbReference type="Proteomes" id="UP000734854">
    <property type="component" value="Unassembled WGS sequence"/>
</dbReference>
<dbReference type="Gene3D" id="3.90.280.10">
    <property type="entry name" value="PEBP-like"/>
    <property type="match status" value="1"/>
</dbReference>
<evidence type="ECO:0000313" key="5">
    <source>
        <dbReference type="Proteomes" id="UP000734854"/>
    </source>
</evidence>
<feature type="domain" description="EF-hand" evidence="3">
    <location>
        <begin position="340"/>
        <end position="375"/>
    </location>
</feature>
<dbReference type="CDD" id="cd00866">
    <property type="entry name" value="PEBP_euk"/>
    <property type="match status" value="1"/>
</dbReference>
<protein>
    <recommendedName>
        <fullName evidence="3">EF-hand domain-containing protein</fullName>
    </recommendedName>
</protein>
<proteinExistence type="inferred from homology"/>
<dbReference type="SUPFAM" id="SSF49777">
    <property type="entry name" value="PEBP-like"/>
    <property type="match status" value="1"/>
</dbReference>
<comment type="caution">
    <text evidence="4">The sequence shown here is derived from an EMBL/GenBank/DDBJ whole genome shotgun (WGS) entry which is preliminary data.</text>
</comment>
<comment type="similarity">
    <text evidence="1">Belongs to the phosphatidylethanolamine-binding protein family.</text>
</comment>
<dbReference type="AlphaFoldDB" id="A0A8J5KQC0"/>
<accession>A0A8J5KQC0</accession>
<dbReference type="Pfam" id="PF01161">
    <property type="entry name" value="PBP"/>
    <property type="match status" value="1"/>
</dbReference>
<evidence type="ECO:0000313" key="4">
    <source>
        <dbReference type="EMBL" id="KAG6488959.1"/>
    </source>
</evidence>
<dbReference type="PROSITE" id="PS00018">
    <property type="entry name" value="EF_HAND_1"/>
    <property type="match status" value="4"/>
</dbReference>
<dbReference type="FunFam" id="1.10.238.10:FF:000001">
    <property type="entry name" value="Calmodulin 1"/>
    <property type="match status" value="1"/>
</dbReference>
<evidence type="ECO:0000256" key="2">
    <source>
        <dbReference type="ARBA" id="ARBA00022837"/>
    </source>
</evidence>
<feature type="domain" description="EF-hand" evidence="3">
    <location>
        <begin position="413"/>
        <end position="448"/>
    </location>
</feature>
<dbReference type="CDD" id="cd00051">
    <property type="entry name" value="EFh"/>
    <property type="match status" value="2"/>
</dbReference>
<dbReference type="SMART" id="SM00054">
    <property type="entry name" value="EFh"/>
    <property type="match status" value="4"/>
</dbReference>
<dbReference type="InterPro" id="IPR035810">
    <property type="entry name" value="PEBP_euk"/>
</dbReference>
<evidence type="ECO:0000256" key="1">
    <source>
        <dbReference type="ARBA" id="ARBA00007091"/>
    </source>
</evidence>
<dbReference type="EMBL" id="JACMSC010000014">
    <property type="protein sequence ID" value="KAG6488959.1"/>
    <property type="molecule type" value="Genomic_DNA"/>
</dbReference>
<dbReference type="PANTHER" id="PTHR11362:SF23">
    <property type="entry name" value="OS04G0488400 PROTEIN"/>
    <property type="match status" value="1"/>
</dbReference>
<dbReference type="InterPro" id="IPR002048">
    <property type="entry name" value="EF_hand_dom"/>
</dbReference>
<dbReference type="InterPro" id="IPR001858">
    <property type="entry name" value="Phosphatidylethanolamine-bd_CS"/>
</dbReference>
<feature type="domain" description="EF-hand" evidence="3">
    <location>
        <begin position="376"/>
        <end position="411"/>
    </location>
</feature>
<dbReference type="InterPro" id="IPR008914">
    <property type="entry name" value="PEBP"/>
</dbReference>